<dbReference type="STRING" id="2754.EH55_08330"/>
<feature type="signal peptide" evidence="4">
    <location>
        <begin position="1"/>
        <end position="28"/>
    </location>
</feature>
<feature type="chain" id="PRO_5001689844" description="C4-dicarboxylate ABC transporter substrate-binding protein" evidence="4">
    <location>
        <begin position="29"/>
        <end position="350"/>
    </location>
</feature>
<proteinExistence type="inferred from homology"/>
<dbReference type="NCBIfam" id="NF037995">
    <property type="entry name" value="TRAP_S1"/>
    <property type="match status" value="1"/>
</dbReference>
<evidence type="ECO:0000256" key="4">
    <source>
        <dbReference type="SAM" id="SignalP"/>
    </source>
</evidence>
<dbReference type="GO" id="GO:0055085">
    <property type="term" value="P:transmembrane transport"/>
    <property type="evidence" value="ECO:0007669"/>
    <property type="project" value="InterPro"/>
</dbReference>
<dbReference type="EMBL" id="JMKI01000038">
    <property type="protein sequence ID" value="KEJ91670.1"/>
    <property type="molecule type" value="Genomic_DNA"/>
</dbReference>
<keyword evidence="6" id="KW-1185">Reference proteome</keyword>
<dbReference type="InterPro" id="IPR004682">
    <property type="entry name" value="TRAP_DctP"/>
</dbReference>
<dbReference type="Proteomes" id="UP000027665">
    <property type="component" value="Unassembled WGS sequence"/>
</dbReference>
<dbReference type="GO" id="GO:0030288">
    <property type="term" value="C:outer membrane-bounded periplasmic space"/>
    <property type="evidence" value="ECO:0007669"/>
    <property type="project" value="InterPro"/>
</dbReference>
<dbReference type="GeneID" id="90984230"/>
<sequence length="350" mass="39551">MKHGKMFYLSMILATAATVLASFSTATANPTKYMKLKPMTLLYPHTSPKTEANALMADLIKKYAEAETGGKLTIEVMPAAQLGTAQETAQQLQDGSVNISSEQVYSMVDFIPEVSAFDMLFMFSTYDKDTIDKTLNSGPMNKFLQEKYNRAGFQLLGYMQGATFRETTSNRKLNSPADFKGMKIRTLPSNNFVVGWKAMGTAPTPITIGELYLALQQKLVEAQENPYDIVLSNNFNEVQKYLCATHHNLYIMHIVMNKKFYDSMPKEYREALELAVKKARTEIGDSMPRLAEKSKVELLKRGMTLIEYDNKDFEQFHSSVKPQWDSIRKIAGNQVVDMMVKELNANSKKK</sequence>
<dbReference type="NCBIfam" id="TIGR00787">
    <property type="entry name" value="dctP"/>
    <property type="match status" value="1"/>
</dbReference>
<dbReference type="InterPro" id="IPR018389">
    <property type="entry name" value="DctP_fam"/>
</dbReference>
<reference evidence="5 6" key="1">
    <citation type="submission" date="2014-04" db="EMBL/GenBank/DDBJ databases">
        <title>Draft Genome Sequence of Synergistes jonesii.</title>
        <authorList>
            <person name="Coil D.A."/>
            <person name="Eisen J.A."/>
            <person name="Holland-Moritz H.E."/>
        </authorList>
    </citation>
    <scope>NUCLEOTIDE SEQUENCE [LARGE SCALE GENOMIC DNA]</scope>
    <source>
        <strain evidence="5 6">78-1</strain>
    </source>
</reference>
<name>A0A073IQ14_9BACT</name>
<dbReference type="CDD" id="cd13603">
    <property type="entry name" value="PBP2_TRAP_Siap_TeaA_like"/>
    <property type="match status" value="1"/>
</dbReference>
<comment type="caution">
    <text evidence="5">The sequence shown here is derived from an EMBL/GenBank/DDBJ whole genome shotgun (WGS) entry which is preliminary data.</text>
</comment>
<evidence type="ECO:0000256" key="1">
    <source>
        <dbReference type="ARBA" id="ARBA00009023"/>
    </source>
</evidence>
<gene>
    <name evidence="5" type="ORF">EH55_08330</name>
</gene>
<comment type="similarity">
    <text evidence="1">Belongs to the bacterial solute-binding protein 7 family.</text>
</comment>
<dbReference type="PANTHER" id="PTHR33376">
    <property type="match status" value="1"/>
</dbReference>
<dbReference type="OrthoDB" id="9815946at2"/>
<dbReference type="eggNOG" id="COG1638">
    <property type="taxonomic scope" value="Bacteria"/>
</dbReference>
<organism evidence="5 6">
    <name type="scientific">Synergistes jonesii</name>
    <dbReference type="NCBI Taxonomy" id="2754"/>
    <lineage>
        <taxon>Bacteria</taxon>
        <taxon>Thermotogati</taxon>
        <taxon>Synergistota</taxon>
        <taxon>Synergistia</taxon>
        <taxon>Synergistales</taxon>
        <taxon>Synergistaceae</taxon>
        <taxon>Synergistes</taxon>
    </lineage>
</organism>
<protein>
    <recommendedName>
        <fullName evidence="7">C4-dicarboxylate ABC transporter substrate-binding protein</fullName>
    </recommendedName>
</protein>
<evidence type="ECO:0000256" key="2">
    <source>
        <dbReference type="ARBA" id="ARBA00022448"/>
    </source>
</evidence>
<accession>A0A073IQ14</accession>
<evidence type="ECO:0000313" key="6">
    <source>
        <dbReference type="Proteomes" id="UP000027665"/>
    </source>
</evidence>
<evidence type="ECO:0000313" key="5">
    <source>
        <dbReference type="EMBL" id="KEJ91670.1"/>
    </source>
</evidence>
<keyword evidence="3 4" id="KW-0732">Signal</keyword>
<dbReference type="RefSeq" id="WP_037977550.1">
    <property type="nucleotide sequence ID" value="NZ_JMKI01000038.1"/>
</dbReference>
<dbReference type="Pfam" id="PF03480">
    <property type="entry name" value="DctP"/>
    <property type="match status" value="1"/>
</dbReference>
<evidence type="ECO:0008006" key="7">
    <source>
        <dbReference type="Google" id="ProtNLM"/>
    </source>
</evidence>
<keyword evidence="2" id="KW-0813">Transport</keyword>
<dbReference type="AlphaFoldDB" id="A0A073IQ14"/>
<dbReference type="Gene3D" id="3.40.190.170">
    <property type="entry name" value="Bacterial extracellular solute-binding protein, family 7"/>
    <property type="match status" value="1"/>
</dbReference>
<evidence type="ECO:0000256" key="3">
    <source>
        <dbReference type="ARBA" id="ARBA00022729"/>
    </source>
</evidence>
<dbReference type="InterPro" id="IPR038404">
    <property type="entry name" value="TRAP_DctP_sf"/>
</dbReference>
<dbReference type="PANTHER" id="PTHR33376:SF7">
    <property type="entry name" value="C4-DICARBOXYLATE-BINDING PROTEIN DCTB"/>
    <property type="match status" value="1"/>
</dbReference>